<keyword evidence="1" id="KW-0238">DNA-binding</keyword>
<organism evidence="1 2">
    <name type="scientific">Arthrobacter bussei</name>
    <dbReference type="NCBI Taxonomy" id="2594179"/>
    <lineage>
        <taxon>Bacteria</taxon>
        <taxon>Bacillati</taxon>
        <taxon>Actinomycetota</taxon>
        <taxon>Actinomycetes</taxon>
        <taxon>Micrococcales</taxon>
        <taxon>Micrococcaceae</taxon>
        <taxon>Arthrobacter</taxon>
    </lineage>
</organism>
<proteinExistence type="predicted"/>
<dbReference type="PANTHER" id="PTHR38479:SF2">
    <property type="entry name" value="WINGED HELIX DNA-BINDING DOMAIN-CONTAINING PROTEIN"/>
    <property type="match status" value="1"/>
</dbReference>
<name>A0A7X1TPW6_9MICC</name>
<sequence length="362" mass="39261">MAVTWASALGWRLRRQYLDDERAATVEGVVDRLVALPSWSGDAATSIRLRLARSTPGDVETAMMEGRVFATYAFRGATHLMTSSSAAVHLALRCAGRQWERSSWRSHYGIEPEEWPRLRATVREALVAGPLTQHELAEAVAKDPAYRHLKPAFADRSHTFLKPFGWQGDLCFSPSDGAPRFQLLESVPGWTGLAELDDAGPRAIRAYLAAYGPTTPDRIQYWLGEGLSAGRKRIAGWIDEIDAELATVWVDGVEALCLSEHVEPIATAAESHQVVLLPGSDQWVLGAGTSATSIVPAKHRGTATGGANLILIGGRVGGTWKVDRSTIRISWFDGMSAAPSSVATAADWLSQALGRELELESH</sequence>
<dbReference type="Proteomes" id="UP000326464">
    <property type="component" value="Unassembled WGS sequence"/>
</dbReference>
<comment type="caution">
    <text evidence="1">The sequence shown here is derived from an EMBL/GenBank/DDBJ whole genome shotgun (WGS) entry which is preliminary data.</text>
</comment>
<protein>
    <submittedName>
        <fullName evidence="1">Winged helix DNA-binding domain-containing protein</fullName>
    </submittedName>
</protein>
<evidence type="ECO:0000313" key="2">
    <source>
        <dbReference type="Proteomes" id="UP000326464"/>
    </source>
</evidence>
<gene>
    <name evidence="1" type="ORF">FNH21_16190</name>
</gene>
<dbReference type="GO" id="GO:0003677">
    <property type="term" value="F:DNA binding"/>
    <property type="evidence" value="ECO:0007669"/>
    <property type="project" value="UniProtKB-KW"/>
</dbReference>
<dbReference type="PANTHER" id="PTHR38479">
    <property type="entry name" value="LMO0824 PROTEIN"/>
    <property type="match status" value="1"/>
</dbReference>
<dbReference type="OrthoDB" id="9148135at2"/>
<dbReference type="Pfam" id="PF06224">
    <property type="entry name" value="AlkZ-like"/>
    <property type="match status" value="1"/>
</dbReference>
<dbReference type="AlphaFoldDB" id="A0A7X1TPW6"/>
<reference evidence="2" key="1">
    <citation type="submission" date="2019-07" db="EMBL/GenBank/DDBJ databases">
        <title>Arthrobacter KR32 sp. nov., isolated from mountain cheese made of cows milk.</title>
        <authorList>
            <person name="Flegler A."/>
        </authorList>
    </citation>
    <scope>NUCLEOTIDE SEQUENCE [LARGE SCALE GENOMIC DNA]</scope>
    <source>
        <strain evidence="2">KR32</strain>
    </source>
</reference>
<dbReference type="EMBL" id="VJXX01000008">
    <property type="protein sequence ID" value="MPY12234.1"/>
    <property type="molecule type" value="Genomic_DNA"/>
</dbReference>
<keyword evidence="2" id="KW-1185">Reference proteome</keyword>
<dbReference type="RefSeq" id="WP_152817096.1">
    <property type="nucleotide sequence ID" value="NZ_VJXX01000008.1"/>
</dbReference>
<dbReference type="InterPro" id="IPR009351">
    <property type="entry name" value="AlkZ-like"/>
</dbReference>
<accession>A0A7X1TPW6</accession>
<evidence type="ECO:0000313" key="1">
    <source>
        <dbReference type="EMBL" id="MPY12234.1"/>
    </source>
</evidence>